<comment type="caution">
    <text evidence="2">The sequence shown here is derived from an EMBL/GenBank/DDBJ whole genome shotgun (WGS) entry which is preliminary data.</text>
</comment>
<dbReference type="Pfam" id="PF01261">
    <property type="entry name" value="AP_endonuc_2"/>
    <property type="match status" value="1"/>
</dbReference>
<proteinExistence type="predicted"/>
<keyword evidence="2" id="KW-0413">Isomerase</keyword>
<accession>A0A919JMT3</accession>
<dbReference type="AlphaFoldDB" id="A0A919JMT3"/>
<protein>
    <submittedName>
        <fullName evidence="2">Xylose isomerase</fullName>
    </submittedName>
</protein>
<dbReference type="InterPro" id="IPR013022">
    <property type="entry name" value="Xyl_isomerase-like_TIM-brl"/>
</dbReference>
<feature type="domain" description="Xylose isomerase-like TIM barrel" evidence="1">
    <location>
        <begin position="26"/>
        <end position="212"/>
    </location>
</feature>
<dbReference type="PANTHER" id="PTHR12110:SF41">
    <property type="entry name" value="INOSOSE DEHYDRATASE"/>
    <property type="match status" value="1"/>
</dbReference>
<dbReference type="Gene3D" id="3.20.20.150">
    <property type="entry name" value="Divalent-metal-dependent TIM barrel enzymes"/>
    <property type="match status" value="1"/>
</dbReference>
<dbReference type="InterPro" id="IPR050312">
    <property type="entry name" value="IolE/XylAMocC-like"/>
</dbReference>
<reference evidence="2" key="1">
    <citation type="submission" date="2021-01" db="EMBL/GenBank/DDBJ databases">
        <title>Whole genome shotgun sequence of Actinoplanes nipponensis NBRC 14063.</title>
        <authorList>
            <person name="Komaki H."/>
            <person name="Tamura T."/>
        </authorList>
    </citation>
    <scope>NUCLEOTIDE SEQUENCE</scope>
    <source>
        <strain evidence="2">NBRC 14063</strain>
    </source>
</reference>
<gene>
    <name evidence="2" type="ORF">Ani05nite_56290</name>
</gene>
<dbReference type="SUPFAM" id="SSF51658">
    <property type="entry name" value="Xylose isomerase-like"/>
    <property type="match status" value="1"/>
</dbReference>
<sequence>MSKLSVQLYSVRDAFAHDPTGTLGRLAELGFTQVEPYGVRENLTVLRTALPDHGLTAPTAHAKLLGPGIDQSAVFAAAAELGIGTVIEPMVKPERWQHTTDIAATAAALNDAAEVAAEHGVVAGYHNHFWELTSRIGDRTALEVLADRLDPAVVLEVDTYWATAGGAEAPALLRRLGDRVRAIHVKDGHLATDGSGQVPAGQGRVPVRQVLAAAPQALRVVEFDHFAGDIFAGLAASLAFLRDAEETTR</sequence>
<dbReference type="Proteomes" id="UP000647172">
    <property type="component" value="Unassembled WGS sequence"/>
</dbReference>
<evidence type="ECO:0000259" key="1">
    <source>
        <dbReference type="Pfam" id="PF01261"/>
    </source>
</evidence>
<evidence type="ECO:0000313" key="2">
    <source>
        <dbReference type="EMBL" id="GIE52095.1"/>
    </source>
</evidence>
<name>A0A919JMT3_9ACTN</name>
<evidence type="ECO:0000313" key="3">
    <source>
        <dbReference type="Proteomes" id="UP000647172"/>
    </source>
</evidence>
<dbReference type="EMBL" id="BOMQ01000064">
    <property type="protein sequence ID" value="GIE52095.1"/>
    <property type="molecule type" value="Genomic_DNA"/>
</dbReference>
<keyword evidence="3" id="KW-1185">Reference proteome</keyword>
<organism evidence="2 3">
    <name type="scientific">Actinoplanes nipponensis</name>
    <dbReference type="NCBI Taxonomy" id="135950"/>
    <lineage>
        <taxon>Bacteria</taxon>
        <taxon>Bacillati</taxon>
        <taxon>Actinomycetota</taxon>
        <taxon>Actinomycetes</taxon>
        <taxon>Micromonosporales</taxon>
        <taxon>Micromonosporaceae</taxon>
        <taxon>Actinoplanes</taxon>
    </lineage>
</organism>
<dbReference type="PANTHER" id="PTHR12110">
    <property type="entry name" value="HYDROXYPYRUVATE ISOMERASE"/>
    <property type="match status" value="1"/>
</dbReference>
<dbReference type="InterPro" id="IPR036237">
    <property type="entry name" value="Xyl_isomerase-like_sf"/>
</dbReference>
<dbReference type="GO" id="GO:0016853">
    <property type="term" value="F:isomerase activity"/>
    <property type="evidence" value="ECO:0007669"/>
    <property type="project" value="UniProtKB-KW"/>
</dbReference>
<dbReference type="RefSeq" id="WP_203773246.1">
    <property type="nucleotide sequence ID" value="NZ_BAAAYJ010000054.1"/>
</dbReference>